<accession>A0ABR3ZNZ9</accession>
<comment type="caution">
    <text evidence="2">The sequence shown here is derived from an EMBL/GenBank/DDBJ whole genome shotgun (WGS) entry which is preliminary data.</text>
</comment>
<feature type="region of interest" description="Disordered" evidence="1">
    <location>
        <begin position="120"/>
        <end position="149"/>
    </location>
</feature>
<reference evidence="2 3" key="1">
    <citation type="journal article" date="2024" name="IMA Fungus">
        <title>IMA Genome - F19 : A genome assembly and annotation guide to empower mycologists, including annotated draft genome sequences of Ceratocystis pirilliformis, Diaporthe australafricana, Fusarium ophioides, Paecilomyces lecythidis, and Sporothrix stenoceras.</title>
        <authorList>
            <person name="Aylward J."/>
            <person name="Wilson A.M."/>
            <person name="Visagie C.M."/>
            <person name="Spraker J."/>
            <person name="Barnes I."/>
            <person name="Buitendag C."/>
            <person name="Ceriani C."/>
            <person name="Del Mar Angel L."/>
            <person name="du Plessis D."/>
            <person name="Fuchs T."/>
            <person name="Gasser K."/>
            <person name="Kramer D."/>
            <person name="Li W."/>
            <person name="Munsamy K."/>
            <person name="Piso A."/>
            <person name="Price J.L."/>
            <person name="Sonnekus B."/>
            <person name="Thomas C."/>
            <person name="van der Nest A."/>
            <person name="van Dijk A."/>
            <person name="van Heerden A."/>
            <person name="van Vuuren N."/>
            <person name="Yilmaz N."/>
            <person name="Duong T.A."/>
            <person name="van der Merwe N.A."/>
            <person name="Wingfield M.J."/>
            <person name="Wingfield B.D."/>
        </authorList>
    </citation>
    <scope>NUCLEOTIDE SEQUENCE [LARGE SCALE GENOMIC DNA]</scope>
    <source>
        <strain evidence="2 3">CMW 5346</strain>
    </source>
</reference>
<dbReference type="Proteomes" id="UP001583186">
    <property type="component" value="Unassembled WGS sequence"/>
</dbReference>
<dbReference type="EMBL" id="JAWCUI010000006">
    <property type="protein sequence ID" value="KAL1901800.1"/>
    <property type="molecule type" value="Genomic_DNA"/>
</dbReference>
<dbReference type="SUPFAM" id="SSF53927">
    <property type="entry name" value="Cytidine deaminase-like"/>
    <property type="match status" value="1"/>
</dbReference>
<proteinExistence type="predicted"/>
<dbReference type="Gene3D" id="3.40.140.10">
    <property type="entry name" value="Cytidine Deaminase, domain 2"/>
    <property type="match status" value="1"/>
</dbReference>
<name>A0ABR3ZNZ9_9PEZI</name>
<evidence type="ECO:0000256" key="1">
    <source>
        <dbReference type="SAM" id="MobiDB-lite"/>
    </source>
</evidence>
<gene>
    <name evidence="2" type="ORF">Sste5346_001503</name>
</gene>
<evidence type="ECO:0000313" key="3">
    <source>
        <dbReference type="Proteomes" id="UP001583186"/>
    </source>
</evidence>
<sequence>MHIRPSAKSDNYLNLCLEQAELSPLNFWPGAIVVKGGKVLGAGFNDHRPGYDGGNVYAGTSAPLSMHSDMMAINMALGGQAAGMRNIKANRGTKHGGTKQRRKAVEEYVEAILRASIPSGGISSDKKNSRPSLTEMAEDTERGTRRRRWNTRLADADLYVARLAKPNTCNQGKMSSVDACGVAAILFTTGVVTDVACAATMVGS</sequence>
<dbReference type="InterPro" id="IPR016193">
    <property type="entry name" value="Cytidine_deaminase-like"/>
</dbReference>
<evidence type="ECO:0008006" key="4">
    <source>
        <dbReference type="Google" id="ProtNLM"/>
    </source>
</evidence>
<protein>
    <recommendedName>
        <fullName evidence="4">CMP/dCMP-type deaminase domain-containing protein</fullName>
    </recommendedName>
</protein>
<organism evidence="2 3">
    <name type="scientific">Sporothrix stenoceras</name>
    <dbReference type="NCBI Taxonomy" id="5173"/>
    <lineage>
        <taxon>Eukaryota</taxon>
        <taxon>Fungi</taxon>
        <taxon>Dikarya</taxon>
        <taxon>Ascomycota</taxon>
        <taxon>Pezizomycotina</taxon>
        <taxon>Sordariomycetes</taxon>
        <taxon>Sordariomycetidae</taxon>
        <taxon>Ophiostomatales</taxon>
        <taxon>Ophiostomataceae</taxon>
        <taxon>Sporothrix</taxon>
    </lineage>
</organism>
<evidence type="ECO:0000313" key="2">
    <source>
        <dbReference type="EMBL" id="KAL1901800.1"/>
    </source>
</evidence>
<keyword evidence="3" id="KW-1185">Reference proteome</keyword>